<protein>
    <submittedName>
        <fullName evidence="7">TetR family transcriptional regulator</fullName>
    </submittedName>
</protein>
<evidence type="ECO:0000313" key="8">
    <source>
        <dbReference type="Proteomes" id="UP000466794"/>
    </source>
</evidence>
<evidence type="ECO:0000256" key="3">
    <source>
        <dbReference type="ARBA" id="ARBA00023163"/>
    </source>
</evidence>
<feature type="DNA-binding region" description="H-T-H motif" evidence="4">
    <location>
        <begin position="26"/>
        <end position="45"/>
    </location>
</feature>
<keyword evidence="8" id="KW-1185">Reference proteome</keyword>
<feature type="compositionally biased region" description="Basic and acidic residues" evidence="5">
    <location>
        <begin position="179"/>
        <end position="195"/>
    </location>
</feature>
<feature type="domain" description="HTH tetR-type" evidence="6">
    <location>
        <begin position="3"/>
        <end position="63"/>
    </location>
</feature>
<evidence type="ECO:0000256" key="4">
    <source>
        <dbReference type="PROSITE-ProRule" id="PRU00335"/>
    </source>
</evidence>
<feature type="region of interest" description="Disordered" evidence="5">
    <location>
        <begin position="175"/>
        <end position="205"/>
    </location>
</feature>
<keyword evidence="1" id="KW-0805">Transcription regulation</keyword>
<sequence length="252" mass="27594">MTDDSRARILKTALTLFAERGYHAVSVREIAEQVSLTKTAVLYHFPSKSDIVAALVEPLLADSGALLESVRRLPDPPARRWAVLEGLLDIWLRHSALLRMQMQDQALSADDATYARLRDIALTAQDLIAGPEAGFAERVRAAQVYAALSDPVVIFADHPAAELREAILDGAQRLLDTPRPPRSEHRGHRPAETPHRRPNRGRPGAMTAAMVESARRMRDSGDYAVDEIAAELGVSRATVYRHLTAAGDNADA</sequence>
<gene>
    <name evidence="7" type="ORF">GPX89_38905</name>
</gene>
<dbReference type="CDD" id="cd00569">
    <property type="entry name" value="HTH_Hin_like"/>
    <property type="match status" value="1"/>
</dbReference>
<dbReference type="PROSITE" id="PS50977">
    <property type="entry name" value="HTH_TETR_2"/>
    <property type="match status" value="1"/>
</dbReference>
<organism evidence="7 8">
    <name type="scientific">Nocardia terrae</name>
    <dbReference type="NCBI Taxonomy" id="2675851"/>
    <lineage>
        <taxon>Bacteria</taxon>
        <taxon>Bacillati</taxon>
        <taxon>Actinomycetota</taxon>
        <taxon>Actinomycetes</taxon>
        <taxon>Mycobacteriales</taxon>
        <taxon>Nocardiaceae</taxon>
        <taxon>Nocardia</taxon>
    </lineage>
</organism>
<evidence type="ECO:0000259" key="6">
    <source>
        <dbReference type="PROSITE" id="PS50977"/>
    </source>
</evidence>
<accession>A0A7K1VAS5</accession>
<dbReference type="GO" id="GO:0000976">
    <property type="term" value="F:transcription cis-regulatory region binding"/>
    <property type="evidence" value="ECO:0007669"/>
    <property type="project" value="TreeGrafter"/>
</dbReference>
<evidence type="ECO:0000256" key="5">
    <source>
        <dbReference type="SAM" id="MobiDB-lite"/>
    </source>
</evidence>
<dbReference type="InterPro" id="IPR050109">
    <property type="entry name" value="HTH-type_TetR-like_transc_reg"/>
</dbReference>
<evidence type="ECO:0000256" key="1">
    <source>
        <dbReference type="ARBA" id="ARBA00023015"/>
    </source>
</evidence>
<keyword evidence="2 4" id="KW-0238">DNA-binding</keyword>
<reference evidence="7 8" key="1">
    <citation type="submission" date="2019-12" db="EMBL/GenBank/DDBJ databases">
        <title>Nocardia sp. nov. ET3-3 isolated from soil.</title>
        <authorList>
            <person name="Kanchanasin P."/>
            <person name="Tanasupawat S."/>
            <person name="Yuki M."/>
            <person name="Kudo T."/>
        </authorList>
    </citation>
    <scope>NUCLEOTIDE SEQUENCE [LARGE SCALE GENOMIC DNA]</scope>
    <source>
        <strain evidence="7 8">ET3-3</strain>
    </source>
</reference>
<dbReference type="RefSeq" id="WP_328602813.1">
    <property type="nucleotide sequence ID" value="NZ_WRPP01000012.1"/>
</dbReference>
<dbReference type="EMBL" id="WRPP01000012">
    <property type="protein sequence ID" value="MVU83198.1"/>
    <property type="molecule type" value="Genomic_DNA"/>
</dbReference>
<dbReference type="Gene3D" id="1.10.10.60">
    <property type="entry name" value="Homeodomain-like"/>
    <property type="match status" value="1"/>
</dbReference>
<dbReference type="GO" id="GO:0000150">
    <property type="term" value="F:DNA strand exchange activity"/>
    <property type="evidence" value="ECO:0007669"/>
    <property type="project" value="InterPro"/>
</dbReference>
<dbReference type="Pfam" id="PF00440">
    <property type="entry name" value="TetR_N"/>
    <property type="match status" value="1"/>
</dbReference>
<dbReference type="AlphaFoldDB" id="A0A7K1VAS5"/>
<dbReference type="PANTHER" id="PTHR30055:SF234">
    <property type="entry name" value="HTH-TYPE TRANSCRIPTIONAL REGULATOR BETI"/>
    <property type="match status" value="1"/>
</dbReference>
<dbReference type="Gene3D" id="1.10.357.10">
    <property type="entry name" value="Tetracycline Repressor, domain 2"/>
    <property type="match status" value="1"/>
</dbReference>
<name>A0A7K1VAS5_9NOCA</name>
<dbReference type="InterPro" id="IPR001647">
    <property type="entry name" value="HTH_TetR"/>
</dbReference>
<evidence type="ECO:0000313" key="7">
    <source>
        <dbReference type="EMBL" id="MVU83198.1"/>
    </source>
</evidence>
<dbReference type="Proteomes" id="UP000466794">
    <property type="component" value="Unassembled WGS sequence"/>
</dbReference>
<comment type="caution">
    <text evidence="7">The sequence shown here is derived from an EMBL/GenBank/DDBJ whole genome shotgun (WGS) entry which is preliminary data.</text>
</comment>
<evidence type="ECO:0000256" key="2">
    <source>
        <dbReference type="ARBA" id="ARBA00023125"/>
    </source>
</evidence>
<dbReference type="InterPro" id="IPR006120">
    <property type="entry name" value="Resolvase_HTH_dom"/>
</dbReference>
<proteinExistence type="predicted"/>
<dbReference type="PANTHER" id="PTHR30055">
    <property type="entry name" value="HTH-TYPE TRANSCRIPTIONAL REGULATOR RUTR"/>
    <property type="match status" value="1"/>
</dbReference>
<dbReference type="GO" id="GO:0003700">
    <property type="term" value="F:DNA-binding transcription factor activity"/>
    <property type="evidence" value="ECO:0007669"/>
    <property type="project" value="TreeGrafter"/>
</dbReference>
<keyword evidence="3" id="KW-0804">Transcription</keyword>
<dbReference type="SUPFAM" id="SSF46689">
    <property type="entry name" value="Homeodomain-like"/>
    <property type="match status" value="2"/>
</dbReference>
<dbReference type="Pfam" id="PF02796">
    <property type="entry name" value="HTH_7"/>
    <property type="match status" value="1"/>
</dbReference>
<dbReference type="PRINTS" id="PR00455">
    <property type="entry name" value="HTHTETR"/>
</dbReference>
<dbReference type="InterPro" id="IPR009057">
    <property type="entry name" value="Homeodomain-like_sf"/>
</dbReference>